<dbReference type="EMBL" id="CAMPGE010029875">
    <property type="protein sequence ID" value="CAI2387361.1"/>
    <property type="molecule type" value="Genomic_DNA"/>
</dbReference>
<evidence type="ECO:0000313" key="2">
    <source>
        <dbReference type="Proteomes" id="UP001295684"/>
    </source>
</evidence>
<reference evidence="1" key="1">
    <citation type="submission" date="2023-07" db="EMBL/GenBank/DDBJ databases">
        <authorList>
            <consortium name="AG Swart"/>
            <person name="Singh M."/>
            <person name="Singh A."/>
            <person name="Seah K."/>
            <person name="Emmerich C."/>
        </authorList>
    </citation>
    <scope>NUCLEOTIDE SEQUENCE</scope>
    <source>
        <strain evidence="1">DP1</strain>
    </source>
</reference>
<protein>
    <submittedName>
        <fullName evidence="1">Uncharacterized protein</fullName>
    </submittedName>
</protein>
<accession>A0AAD1YAU8</accession>
<name>A0AAD1YAU8_EUPCR</name>
<sequence>MAEPLREIDLNLKVPSLELIPKIKIQKGLIKKTKDGNKFKQQKKEYENIKIISMSKDSDGQVEEDNSEITITTVEKALACLESVQVQTRVKVKMLQTAESQIIMYQKTLGSFLNEDKLKIRSEIEKI</sequence>
<evidence type="ECO:0000313" key="1">
    <source>
        <dbReference type="EMBL" id="CAI2387361.1"/>
    </source>
</evidence>
<dbReference type="AlphaFoldDB" id="A0AAD1YAU8"/>
<dbReference type="Proteomes" id="UP001295684">
    <property type="component" value="Unassembled WGS sequence"/>
</dbReference>
<proteinExistence type="predicted"/>
<organism evidence="1 2">
    <name type="scientific">Euplotes crassus</name>
    <dbReference type="NCBI Taxonomy" id="5936"/>
    <lineage>
        <taxon>Eukaryota</taxon>
        <taxon>Sar</taxon>
        <taxon>Alveolata</taxon>
        <taxon>Ciliophora</taxon>
        <taxon>Intramacronucleata</taxon>
        <taxon>Spirotrichea</taxon>
        <taxon>Hypotrichia</taxon>
        <taxon>Euplotida</taxon>
        <taxon>Euplotidae</taxon>
        <taxon>Moneuplotes</taxon>
    </lineage>
</organism>
<keyword evidence="2" id="KW-1185">Reference proteome</keyword>
<gene>
    <name evidence="1" type="ORF">ECRASSUSDP1_LOCUS28991</name>
</gene>
<comment type="caution">
    <text evidence="1">The sequence shown here is derived from an EMBL/GenBank/DDBJ whole genome shotgun (WGS) entry which is preliminary data.</text>
</comment>